<comment type="caution">
    <text evidence="2">The sequence shown here is derived from an EMBL/GenBank/DDBJ whole genome shotgun (WGS) entry which is preliminary data.</text>
</comment>
<organism evidence="2 3">
    <name type="scientific">Rhizomicrobium electricum</name>
    <dbReference type="NCBI Taxonomy" id="480070"/>
    <lineage>
        <taxon>Bacteria</taxon>
        <taxon>Pseudomonadati</taxon>
        <taxon>Pseudomonadota</taxon>
        <taxon>Alphaproteobacteria</taxon>
        <taxon>Micropepsales</taxon>
        <taxon>Micropepsaceae</taxon>
        <taxon>Rhizomicrobium</taxon>
    </lineage>
</organism>
<proteinExistence type="predicted"/>
<evidence type="ECO:0000313" key="2">
    <source>
        <dbReference type="EMBL" id="GAA0561750.1"/>
    </source>
</evidence>
<feature type="compositionally biased region" description="Low complexity" evidence="1">
    <location>
        <begin position="34"/>
        <end position="57"/>
    </location>
</feature>
<evidence type="ECO:0000256" key="1">
    <source>
        <dbReference type="SAM" id="MobiDB-lite"/>
    </source>
</evidence>
<gene>
    <name evidence="2" type="ORF">GCM10008942_07720</name>
</gene>
<evidence type="ECO:0000313" key="3">
    <source>
        <dbReference type="Proteomes" id="UP001499951"/>
    </source>
</evidence>
<reference evidence="3" key="1">
    <citation type="journal article" date="2019" name="Int. J. Syst. Evol. Microbiol.">
        <title>The Global Catalogue of Microorganisms (GCM) 10K type strain sequencing project: providing services to taxonomists for standard genome sequencing and annotation.</title>
        <authorList>
            <consortium name="The Broad Institute Genomics Platform"/>
            <consortium name="The Broad Institute Genome Sequencing Center for Infectious Disease"/>
            <person name="Wu L."/>
            <person name="Ma J."/>
        </authorList>
    </citation>
    <scope>NUCLEOTIDE SEQUENCE [LARGE SCALE GENOMIC DNA]</scope>
    <source>
        <strain evidence="3">JCM 15089</strain>
    </source>
</reference>
<keyword evidence="3" id="KW-1185">Reference proteome</keyword>
<protein>
    <submittedName>
        <fullName evidence="2">Uncharacterized protein</fullName>
    </submittedName>
</protein>
<feature type="region of interest" description="Disordered" evidence="1">
    <location>
        <begin position="23"/>
        <end position="57"/>
    </location>
</feature>
<dbReference type="Proteomes" id="UP001499951">
    <property type="component" value="Unassembled WGS sequence"/>
</dbReference>
<dbReference type="EMBL" id="BAAADD010000002">
    <property type="protein sequence ID" value="GAA0561750.1"/>
    <property type="molecule type" value="Genomic_DNA"/>
</dbReference>
<accession>A0ABP3PB16</accession>
<sequence>MANSPKSAEAVERLAAALRENLKRRKAQACAQGERPAAAAPSEASETGSPPAVRQDK</sequence>
<name>A0ABP3PB16_9PROT</name>